<dbReference type="RefSeq" id="XP_031749122.1">
    <property type="nucleotide sequence ID" value="XM_031893262.1"/>
</dbReference>
<feature type="domain" description="Ig-like" evidence="3">
    <location>
        <begin position="153"/>
        <end position="226"/>
    </location>
</feature>
<dbReference type="GeneID" id="100496342"/>
<evidence type="ECO:0000256" key="2">
    <source>
        <dbReference type="SAM" id="Phobius"/>
    </source>
</evidence>
<dbReference type="KEGG" id="xtr:100496342"/>
<dbReference type="SUPFAM" id="SSF48726">
    <property type="entry name" value="Immunoglobulin"/>
    <property type="match status" value="1"/>
</dbReference>
<dbReference type="GO" id="GO:0050864">
    <property type="term" value="P:regulation of B cell activation"/>
    <property type="evidence" value="ECO:0007669"/>
    <property type="project" value="InterPro"/>
</dbReference>
<keyword evidence="4" id="KW-1185">Reference proteome</keyword>
<dbReference type="PANTHER" id="PTHR16674:SF2">
    <property type="entry name" value="B-LYMPHOCYTE ANTIGEN CD19"/>
    <property type="match status" value="1"/>
</dbReference>
<dbReference type="InterPro" id="IPR003599">
    <property type="entry name" value="Ig_sub"/>
</dbReference>
<keyword evidence="2" id="KW-0812">Transmembrane</keyword>
<sequence length="487" mass="54161">MNWPLKIEWKMEDGGNTDWIKFHLLSKSTDLNFVSPSDLFLRNLSMMDSGRYTCTSQGHVLNEFLLKAKSKEKHYMTGMYNSNISLPCGVAMAGQSPEWLRINGRMKGRFNVRGTDLEIVRLKYVDQGWYSCSLNGSTSYTYLQVLNSSAEAPTLQNQEFAIGESLALSCNLTHNWTKISWFRDSQPILSVERGTGAMLHQAALIQGVPYLLIPSASRQDLGMYHCFGDGMESRIWLNVTPPLPTPTGMEMFLKGSYWIIVAVAVAYVGFCSVITICYMLWSQKEEAGSREAESRFYKVSTLKRNVYFGSRDHNQETDPKAVEMDYQNVAQMPPKECGSDCFSDKSSFLGPSEDGDSYLEPNVGDPNLSDGVSYENADQELSAADSSEDGECYENASEETKHGSGGSQSYEDMKGSFYVKKKGGDSQEESKLEGEDADSYENMETPVYALPHQSSTSNEKPAEGRVAAMYDDAGSPHGFSMASIDQV</sequence>
<proteinExistence type="predicted"/>
<accession>A0A8J1IU48</accession>
<dbReference type="AlphaFoldDB" id="A0A8J1IU48"/>
<dbReference type="AGR" id="Xenbase:XB-GENE-483282"/>
<dbReference type="OrthoDB" id="9449216at2759"/>
<dbReference type="SMART" id="SM00409">
    <property type="entry name" value="IG"/>
    <property type="match status" value="2"/>
</dbReference>
<dbReference type="InterPro" id="IPR013783">
    <property type="entry name" value="Ig-like_fold"/>
</dbReference>
<evidence type="ECO:0000256" key="1">
    <source>
        <dbReference type="SAM" id="MobiDB-lite"/>
    </source>
</evidence>
<dbReference type="Proteomes" id="UP000008143">
    <property type="component" value="Chromosome 9"/>
</dbReference>
<dbReference type="PROSITE" id="PS50835">
    <property type="entry name" value="IG_LIKE"/>
    <property type="match status" value="1"/>
</dbReference>
<feature type="transmembrane region" description="Helical" evidence="2">
    <location>
        <begin position="257"/>
        <end position="281"/>
    </location>
</feature>
<name>A0A8J1IU48_XENTR</name>
<dbReference type="GO" id="GO:0002322">
    <property type="term" value="P:B cell proliferation involved in immune response"/>
    <property type="evidence" value="ECO:0007669"/>
    <property type="project" value="InterPro"/>
</dbReference>
<keyword evidence="2" id="KW-0472">Membrane</keyword>
<dbReference type="InterPro" id="IPR042341">
    <property type="entry name" value="CD19"/>
</dbReference>
<evidence type="ECO:0000259" key="3">
    <source>
        <dbReference type="PROSITE" id="PS50835"/>
    </source>
</evidence>
<dbReference type="InterPro" id="IPR007110">
    <property type="entry name" value="Ig-like_dom"/>
</dbReference>
<organism evidence="4 5">
    <name type="scientific">Xenopus tropicalis</name>
    <name type="common">Western clawed frog</name>
    <name type="synonym">Silurana tropicalis</name>
    <dbReference type="NCBI Taxonomy" id="8364"/>
    <lineage>
        <taxon>Eukaryota</taxon>
        <taxon>Metazoa</taxon>
        <taxon>Chordata</taxon>
        <taxon>Craniata</taxon>
        <taxon>Vertebrata</taxon>
        <taxon>Euteleostomi</taxon>
        <taxon>Amphibia</taxon>
        <taxon>Batrachia</taxon>
        <taxon>Anura</taxon>
        <taxon>Pipoidea</taxon>
        <taxon>Pipidae</taxon>
        <taxon>Xenopodinae</taxon>
        <taxon>Xenopus</taxon>
        <taxon>Silurana</taxon>
    </lineage>
</organism>
<dbReference type="PANTHER" id="PTHR16674">
    <property type="entry name" value="B-LYMPHOCYTE ANTIGEN CD19"/>
    <property type="match status" value="1"/>
</dbReference>
<evidence type="ECO:0000313" key="4">
    <source>
        <dbReference type="Proteomes" id="UP000008143"/>
    </source>
</evidence>
<reference evidence="5" key="1">
    <citation type="submission" date="2025-08" db="UniProtKB">
        <authorList>
            <consortium name="RefSeq"/>
        </authorList>
    </citation>
    <scope>IDENTIFICATION</scope>
    <source>
        <strain evidence="5">Nigerian</strain>
        <tissue evidence="5">Liver and blood</tissue>
    </source>
</reference>
<dbReference type="Xenbase" id="XB-GENE-483282">
    <property type="gene designation" value="cd19"/>
</dbReference>
<dbReference type="CTD" id="930"/>
<dbReference type="Gene3D" id="2.60.40.10">
    <property type="entry name" value="Immunoglobulins"/>
    <property type="match status" value="1"/>
</dbReference>
<keyword evidence="2" id="KW-1133">Transmembrane helix</keyword>
<evidence type="ECO:0000313" key="5">
    <source>
        <dbReference type="RefSeq" id="XP_031749122.1"/>
    </source>
</evidence>
<gene>
    <name evidence="5 6" type="primary">cd19</name>
</gene>
<dbReference type="InterPro" id="IPR036179">
    <property type="entry name" value="Ig-like_dom_sf"/>
</dbReference>
<feature type="compositionally biased region" description="Basic and acidic residues" evidence="1">
    <location>
        <begin position="422"/>
        <end position="434"/>
    </location>
</feature>
<protein>
    <submittedName>
        <fullName evidence="5">B-lymphocyte antigen CD19</fullName>
    </submittedName>
</protein>
<feature type="region of interest" description="Disordered" evidence="1">
    <location>
        <begin position="352"/>
        <end position="462"/>
    </location>
</feature>
<evidence type="ECO:0000313" key="6">
    <source>
        <dbReference type="Xenbase" id="XB-GENE-483282"/>
    </source>
</evidence>